<dbReference type="Proteomes" id="UP000324800">
    <property type="component" value="Unassembled WGS sequence"/>
</dbReference>
<sequence>SQGHGSDRLSWLAEPGGVGSYDIPTISPGVRNCWLYQQDDMKCRQEGKMG</sequence>
<evidence type="ECO:0000313" key="1">
    <source>
        <dbReference type="EMBL" id="KAA6361564.1"/>
    </source>
</evidence>
<feature type="non-terminal residue" evidence="1">
    <location>
        <position position="1"/>
    </location>
</feature>
<evidence type="ECO:0000313" key="2">
    <source>
        <dbReference type="Proteomes" id="UP000324800"/>
    </source>
</evidence>
<proteinExistence type="predicted"/>
<name>A0A5J4TTE2_9EUKA</name>
<dbReference type="AlphaFoldDB" id="A0A5J4TTE2"/>
<protein>
    <submittedName>
        <fullName evidence="1">Uncharacterized protein</fullName>
    </submittedName>
</protein>
<accession>A0A5J4TTE2</accession>
<reference evidence="1 2" key="1">
    <citation type="submission" date="2019-03" db="EMBL/GenBank/DDBJ databases">
        <title>Single cell metagenomics reveals metabolic interactions within the superorganism composed of flagellate Streblomastix strix and complex community of Bacteroidetes bacteria on its surface.</title>
        <authorList>
            <person name="Treitli S.C."/>
            <person name="Kolisko M."/>
            <person name="Husnik F."/>
            <person name="Keeling P."/>
            <person name="Hampl V."/>
        </authorList>
    </citation>
    <scope>NUCLEOTIDE SEQUENCE [LARGE SCALE GENOMIC DNA]</scope>
    <source>
        <strain evidence="1">ST1C</strain>
    </source>
</reference>
<dbReference type="EMBL" id="SNRW01025366">
    <property type="protein sequence ID" value="KAA6361564.1"/>
    <property type="molecule type" value="Genomic_DNA"/>
</dbReference>
<gene>
    <name evidence="1" type="ORF">EZS28_042908</name>
</gene>
<comment type="caution">
    <text evidence="1">The sequence shown here is derived from an EMBL/GenBank/DDBJ whole genome shotgun (WGS) entry which is preliminary data.</text>
</comment>
<organism evidence="1 2">
    <name type="scientific">Streblomastix strix</name>
    <dbReference type="NCBI Taxonomy" id="222440"/>
    <lineage>
        <taxon>Eukaryota</taxon>
        <taxon>Metamonada</taxon>
        <taxon>Preaxostyla</taxon>
        <taxon>Oxymonadida</taxon>
        <taxon>Streblomastigidae</taxon>
        <taxon>Streblomastix</taxon>
    </lineage>
</organism>